<evidence type="ECO:0000313" key="1">
    <source>
        <dbReference type="EMBL" id="CAL5226885.1"/>
    </source>
</evidence>
<dbReference type="Pfam" id="PF13326">
    <property type="entry name" value="PSII_Pbs27"/>
    <property type="match status" value="1"/>
</dbReference>
<proteinExistence type="inferred from homology"/>
<dbReference type="InterPro" id="IPR038450">
    <property type="entry name" value="PSII_Psb27_sf"/>
</dbReference>
<dbReference type="Proteomes" id="UP001497392">
    <property type="component" value="Unassembled WGS sequence"/>
</dbReference>
<dbReference type="PANTHER" id="PTHR34041:SF1">
    <property type="entry name" value="PHOTOSYSTEM II REPAIR PROTEIN PSB27-H1, CHLOROPLASTIC"/>
    <property type="match status" value="1"/>
</dbReference>
<keyword evidence="2" id="KW-1185">Reference proteome</keyword>
<name>A0ABP1G691_9CHLO</name>
<accession>A0ABP1G691</accession>
<evidence type="ECO:0000313" key="2">
    <source>
        <dbReference type="Proteomes" id="UP001497392"/>
    </source>
</evidence>
<organism evidence="1 2">
    <name type="scientific">Coccomyxa viridis</name>
    <dbReference type="NCBI Taxonomy" id="1274662"/>
    <lineage>
        <taxon>Eukaryota</taxon>
        <taxon>Viridiplantae</taxon>
        <taxon>Chlorophyta</taxon>
        <taxon>core chlorophytes</taxon>
        <taxon>Trebouxiophyceae</taxon>
        <taxon>Trebouxiophyceae incertae sedis</taxon>
        <taxon>Coccomyxaceae</taxon>
        <taxon>Coccomyxa</taxon>
    </lineage>
</organism>
<reference evidence="1 2" key="1">
    <citation type="submission" date="2024-06" db="EMBL/GenBank/DDBJ databases">
        <authorList>
            <person name="Kraege A."/>
            <person name="Thomma B."/>
        </authorList>
    </citation>
    <scope>NUCLEOTIDE SEQUENCE [LARGE SCALE GENOMIC DNA]</scope>
</reference>
<protein>
    <submittedName>
        <fullName evidence="1">G9758 protein</fullName>
    </submittedName>
</protein>
<dbReference type="Gene3D" id="1.20.58.810">
    <property type="entry name" value="Photosystem II Pbs27"/>
    <property type="match status" value="1"/>
</dbReference>
<comment type="caution">
    <text evidence="1">The sequence shown here is derived from an EMBL/GenBank/DDBJ whole genome shotgun (WGS) entry which is preliminary data.</text>
</comment>
<dbReference type="EMBL" id="CAXHTA020000016">
    <property type="protein sequence ID" value="CAL5226885.1"/>
    <property type="molecule type" value="Genomic_DNA"/>
</dbReference>
<dbReference type="HAMAP" id="MF_01481">
    <property type="entry name" value="PSII_Psb27"/>
    <property type="match status" value="1"/>
</dbReference>
<gene>
    <name evidence="1" type="primary">g9758</name>
    <name evidence="1" type="ORF">VP750_LOCUS8791</name>
</gene>
<dbReference type="PANTHER" id="PTHR34041">
    <property type="entry name" value="PHOTOSYSTEM II REPAIR PROTEIN PSB27-H1, CHLOROPLASTIC"/>
    <property type="match status" value="1"/>
</dbReference>
<dbReference type="InterPro" id="IPR025585">
    <property type="entry name" value="PSII_Psb27"/>
</dbReference>
<sequence length="177" mass="19272">MVLLASRSCTLPRPFRSSSRFTRLSCHHIVRSSASSNQVSTPTRRNAVATAAGALLLLTGSRAHAFLGIGEPSKEDVYKADTAKIVDEVRKAIALDKSDPGKEEAMENVRQGTNNWVAKYRRAGVTGRPSYGNTYTALNALAGHFNSFGTTAPLPKKRLERINKELDDATKMLGRGR</sequence>